<evidence type="ECO:0000313" key="3">
    <source>
        <dbReference type="Proteomes" id="UP001249851"/>
    </source>
</evidence>
<dbReference type="Gene3D" id="2.40.70.10">
    <property type="entry name" value="Acid Proteases"/>
    <property type="match status" value="1"/>
</dbReference>
<evidence type="ECO:0000313" key="2">
    <source>
        <dbReference type="EMBL" id="KAK2552973.1"/>
    </source>
</evidence>
<feature type="compositionally biased region" description="Acidic residues" evidence="1">
    <location>
        <begin position="746"/>
        <end position="758"/>
    </location>
</feature>
<feature type="region of interest" description="Disordered" evidence="1">
    <location>
        <begin position="641"/>
        <end position="816"/>
    </location>
</feature>
<evidence type="ECO:0000256" key="1">
    <source>
        <dbReference type="SAM" id="MobiDB-lite"/>
    </source>
</evidence>
<feature type="compositionally biased region" description="Polar residues" evidence="1">
    <location>
        <begin position="693"/>
        <end position="704"/>
    </location>
</feature>
<reference evidence="2" key="1">
    <citation type="journal article" date="2023" name="G3 (Bethesda)">
        <title>Whole genome assembly and annotation of the endangered Caribbean coral Acropora cervicornis.</title>
        <authorList>
            <person name="Selwyn J.D."/>
            <person name="Vollmer S.V."/>
        </authorList>
    </citation>
    <scope>NUCLEOTIDE SEQUENCE</scope>
    <source>
        <strain evidence="2">K2</strain>
    </source>
</reference>
<dbReference type="AlphaFoldDB" id="A0AAD9Q1K8"/>
<feature type="compositionally biased region" description="Gly residues" evidence="1">
    <location>
        <begin position="646"/>
        <end position="657"/>
    </location>
</feature>
<dbReference type="PROSITE" id="PS00141">
    <property type="entry name" value="ASP_PROTEASE"/>
    <property type="match status" value="1"/>
</dbReference>
<reference evidence="2" key="2">
    <citation type="journal article" date="2023" name="Science">
        <title>Genomic signatures of disease resistance in endangered staghorn corals.</title>
        <authorList>
            <person name="Vollmer S.V."/>
            <person name="Selwyn J.D."/>
            <person name="Despard B.A."/>
            <person name="Roesel C.L."/>
        </authorList>
    </citation>
    <scope>NUCLEOTIDE SEQUENCE</scope>
    <source>
        <strain evidence="2">K2</strain>
    </source>
</reference>
<accession>A0AAD9Q1K8</accession>
<dbReference type="EMBL" id="JARQWQ010000081">
    <property type="protein sequence ID" value="KAK2552973.1"/>
    <property type="molecule type" value="Genomic_DNA"/>
</dbReference>
<dbReference type="InterPro" id="IPR001969">
    <property type="entry name" value="Aspartic_peptidase_AS"/>
</dbReference>
<gene>
    <name evidence="2" type="ORF">P5673_025684</name>
</gene>
<protein>
    <submittedName>
        <fullName evidence="2">Uncharacterized protein</fullName>
    </submittedName>
</protein>
<dbReference type="InterPro" id="IPR021109">
    <property type="entry name" value="Peptidase_aspartic_dom_sf"/>
</dbReference>
<organism evidence="2 3">
    <name type="scientific">Acropora cervicornis</name>
    <name type="common">Staghorn coral</name>
    <dbReference type="NCBI Taxonomy" id="6130"/>
    <lineage>
        <taxon>Eukaryota</taxon>
        <taxon>Metazoa</taxon>
        <taxon>Cnidaria</taxon>
        <taxon>Anthozoa</taxon>
        <taxon>Hexacorallia</taxon>
        <taxon>Scleractinia</taxon>
        <taxon>Astrocoeniina</taxon>
        <taxon>Acroporidae</taxon>
        <taxon>Acropora</taxon>
    </lineage>
</organism>
<dbReference type="GO" id="GO:0004190">
    <property type="term" value="F:aspartic-type endopeptidase activity"/>
    <property type="evidence" value="ECO:0007669"/>
    <property type="project" value="InterPro"/>
</dbReference>
<keyword evidence="3" id="KW-1185">Reference proteome</keyword>
<proteinExistence type="predicted"/>
<dbReference type="SUPFAM" id="SSF50630">
    <property type="entry name" value="Acid proteases"/>
    <property type="match status" value="1"/>
</dbReference>
<sequence>MPCAFVILTQLRMSCYNIGPQNRFRCKRVPKPEQCRDTILETAHKEQIQACQYIIDCRHEPLCSLKTATFNITELGNLLNRAIPTNKKVIDLLKVKSNPEQIFAVLLRVFGDGDSLPQLQQQFFSYRQKEGEDLVSCSLHLLQLFDRIVQLDSSFKPGRDAQLKSRLAEAVREKNLRTELRRLNSEHPELTYFDVRDRVMKLMSKPPVKQSTLVQETATAGLDIHSILRQQSQQISAQQKQIESLVSALSSRDVSSRGGGQRRCWAGGPICSDGDPGGEFKLIGPTAASHAVGEYSTYGGSIIENAVGNCPEVKIKLGGVDVGCLIDTGAEVSTIPESFYKEFLVQGREVIDVTSYIKTSASQGLEIPYVGYVELQLTALSHTFNGLGFLIVKDPVSTPIQLRKERVPGVLGSNVLRDMRKCLVSRYGEDFAESSPRKLARSGEGVLLHALQMYRSLVMSQETAAQIGNDEGKVRLVGSGPILVPARSIRVLQGSVKPAGAFPYDVLIERIEATCNLAELPYGVTVGAAVVTVDSKGRVPIQLANFSSRDVYPHPRTPAAAISTFHMEPALEFVRVDESHGRSKIQDVWDATPYKVVRRLDTGNTYVVVPLVATTAEEELKKTVHRNDILHAKQRVRDIAFDGDDMGQGSGNAGGSAVGDEVPLDTEASSSDEDDVVEAVPHESPSEVDVQVTHGTGNHTQNQVEVPEEDAPDLDHVDEPPVSDCAVNEGAAPKAQADSELSTDGADPEFSTDGEDPELSTGAADPEKAEAQRASTSGGAAAEVTAASDTNNHPPVRLSTRVGAGQHSNPHHLPRPAMGESVEAAVVDSQVLNCVAQSNLLLMQLLAKNAQR</sequence>
<comment type="caution">
    <text evidence="2">The sequence shown here is derived from an EMBL/GenBank/DDBJ whole genome shotgun (WGS) entry which is preliminary data.</text>
</comment>
<dbReference type="GO" id="GO:0006508">
    <property type="term" value="P:proteolysis"/>
    <property type="evidence" value="ECO:0007669"/>
    <property type="project" value="InterPro"/>
</dbReference>
<dbReference type="Proteomes" id="UP001249851">
    <property type="component" value="Unassembled WGS sequence"/>
</dbReference>
<name>A0AAD9Q1K8_ACRCE</name>